<name>A0A6H0ZVD3_9HYPH</name>
<feature type="transmembrane region" description="Helical" evidence="2">
    <location>
        <begin position="34"/>
        <end position="52"/>
    </location>
</feature>
<dbReference type="RefSeq" id="WP_004445852.1">
    <property type="nucleotide sequence ID" value="NZ_CP050899.1"/>
</dbReference>
<dbReference type="Proteomes" id="UP000500870">
    <property type="component" value="Chromosome 3"/>
</dbReference>
<evidence type="ECO:0000313" key="3">
    <source>
        <dbReference type="EMBL" id="QIX23801.1"/>
    </source>
</evidence>
<keyword evidence="2" id="KW-0812">Transmembrane</keyword>
<evidence type="ECO:0000313" key="4">
    <source>
        <dbReference type="Proteomes" id="UP000500870"/>
    </source>
</evidence>
<proteinExistence type="predicted"/>
<organism evidence="3 4">
    <name type="scientific">Agrobacterium pusense</name>
    <dbReference type="NCBI Taxonomy" id="648995"/>
    <lineage>
        <taxon>Bacteria</taxon>
        <taxon>Pseudomonadati</taxon>
        <taxon>Pseudomonadota</taxon>
        <taxon>Alphaproteobacteria</taxon>
        <taxon>Hyphomicrobiales</taxon>
        <taxon>Rhizobiaceae</taxon>
        <taxon>Rhizobium/Agrobacterium group</taxon>
        <taxon>Agrobacterium</taxon>
    </lineage>
</organism>
<sequence>MNEGKSARRRIVPARNGAPVRGSATPGGWCASNLILAMMAALFAAVVALEVITG</sequence>
<accession>A0A6H0ZVD3</accession>
<keyword evidence="2" id="KW-0472">Membrane</keyword>
<evidence type="ECO:0000256" key="2">
    <source>
        <dbReference type="SAM" id="Phobius"/>
    </source>
</evidence>
<reference evidence="3 4" key="1">
    <citation type="submission" date="2020-04" db="EMBL/GenBank/DDBJ databases">
        <title>FDA dAtabase for Regulatory Grade micrObial Sequences (FDA-ARGOS): Supporting development and validation of Infectious Disease Dx tests.</title>
        <authorList>
            <person name="Sciortino C."/>
            <person name="Tallon L."/>
            <person name="Sadzewicz L."/>
            <person name="Vavikolanu K."/>
            <person name="Mehta A."/>
            <person name="Aluvathingal J."/>
            <person name="Nadendla S."/>
            <person name="Nandy P."/>
            <person name="Geyer C."/>
            <person name="Yan Y."/>
            <person name="Sichtig H."/>
        </authorList>
    </citation>
    <scope>NUCLEOTIDE SEQUENCE [LARGE SCALE GENOMIC DNA]</scope>
    <source>
        <strain evidence="3 4">FDAARGOS_633</strain>
    </source>
</reference>
<dbReference type="EMBL" id="CP050899">
    <property type="protein sequence ID" value="QIX23801.1"/>
    <property type="molecule type" value="Genomic_DNA"/>
</dbReference>
<protein>
    <submittedName>
        <fullName evidence="3">Uncharacterized protein</fullName>
    </submittedName>
</protein>
<dbReference type="AlphaFoldDB" id="A0A6H0ZVD3"/>
<keyword evidence="2" id="KW-1133">Transmembrane helix</keyword>
<gene>
    <name evidence="3" type="ORF">FOB41_21865</name>
</gene>
<evidence type="ECO:0000256" key="1">
    <source>
        <dbReference type="SAM" id="MobiDB-lite"/>
    </source>
</evidence>
<feature type="region of interest" description="Disordered" evidence="1">
    <location>
        <begin position="1"/>
        <end position="23"/>
    </location>
</feature>